<dbReference type="GO" id="GO:0043190">
    <property type="term" value="C:ATP-binding cassette (ABC) transporter complex"/>
    <property type="evidence" value="ECO:0007669"/>
    <property type="project" value="InterPro"/>
</dbReference>
<dbReference type="InterPro" id="IPR010065">
    <property type="entry name" value="AA_ABC_transptr_permease_3TM"/>
</dbReference>
<dbReference type="EMBL" id="VZDO01000004">
    <property type="protein sequence ID" value="KAB0680762.1"/>
    <property type="molecule type" value="Genomic_DNA"/>
</dbReference>
<feature type="transmembrane region" description="Helical" evidence="8">
    <location>
        <begin position="259"/>
        <end position="280"/>
    </location>
</feature>
<evidence type="ECO:0000256" key="3">
    <source>
        <dbReference type="ARBA" id="ARBA00022448"/>
    </source>
</evidence>
<dbReference type="PANTHER" id="PTHR30614:SF41">
    <property type="entry name" value="INNER MEMBRANE AMINO-ACID ABC TRANSPORTER PERMEASE PROTEIN YHDY"/>
    <property type="match status" value="1"/>
</dbReference>
<dbReference type="RefSeq" id="WP_150968914.1">
    <property type="nucleotide sequence ID" value="NZ_VZDO01000004.1"/>
</dbReference>
<evidence type="ECO:0000313" key="10">
    <source>
        <dbReference type="EMBL" id="KAB0680762.1"/>
    </source>
</evidence>
<evidence type="ECO:0000256" key="5">
    <source>
        <dbReference type="ARBA" id="ARBA00022692"/>
    </source>
</evidence>
<feature type="transmembrane region" description="Helical" evidence="8">
    <location>
        <begin position="415"/>
        <end position="443"/>
    </location>
</feature>
<keyword evidence="11" id="KW-1185">Reference proteome</keyword>
<dbReference type="CDD" id="cd06261">
    <property type="entry name" value="TM_PBP2"/>
    <property type="match status" value="1"/>
</dbReference>
<dbReference type="SUPFAM" id="SSF161098">
    <property type="entry name" value="MetI-like"/>
    <property type="match status" value="1"/>
</dbReference>
<dbReference type="PANTHER" id="PTHR30614">
    <property type="entry name" value="MEMBRANE COMPONENT OF AMINO ACID ABC TRANSPORTER"/>
    <property type="match status" value="1"/>
</dbReference>
<reference evidence="10 11" key="1">
    <citation type="submission" date="2019-09" db="EMBL/GenBank/DDBJ databases">
        <title>YIM 132180 draft genome.</title>
        <authorList>
            <person name="Zhang K."/>
        </authorList>
    </citation>
    <scope>NUCLEOTIDE SEQUENCE [LARGE SCALE GENOMIC DNA]</scope>
    <source>
        <strain evidence="10 11">YIM 132180</strain>
    </source>
</reference>
<feature type="transmembrane region" description="Helical" evidence="8">
    <location>
        <begin position="135"/>
        <end position="152"/>
    </location>
</feature>
<gene>
    <name evidence="10" type="ORF">F6X38_07120</name>
</gene>
<evidence type="ECO:0000259" key="9">
    <source>
        <dbReference type="PROSITE" id="PS50928"/>
    </source>
</evidence>
<dbReference type="InterPro" id="IPR000515">
    <property type="entry name" value="MetI-like"/>
</dbReference>
<evidence type="ECO:0000256" key="1">
    <source>
        <dbReference type="ARBA" id="ARBA00004429"/>
    </source>
</evidence>
<keyword evidence="7 8" id="KW-0472">Membrane</keyword>
<feature type="transmembrane region" description="Helical" evidence="8">
    <location>
        <begin position="34"/>
        <end position="56"/>
    </location>
</feature>
<dbReference type="GO" id="GO:0006865">
    <property type="term" value="P:amino acid transport"/>
    <property type="evidence" value="ECO:0007669"/>
    <property type="project" value="TreeGrafter"/>
</dbReference>
<dbReference type="InterPro" id="IPR043429">
    <property type="entry name" value="ArtM/GltK/GlnP/TcyL/YhdX-like"/>
</dbReference>
<feature type="transmembrane region" description="Helical" evidence="8">
    <location>
        <begin position="463"/>
        <end position="482"/>
    </location>
</feature>
<comment type="caution">
    <text evidence="10">The sequence shown here is derived from an EMBL/GenBank/DDBJ whole genome shotgun (WGS) entry which is preliminary data.</text>
</comment>
<dbReference type="GO" id="GO:0022857">
    <property type="term" value="F:transmembrane transporter activity"/>
    <property type="evidence" value="ECO:0007669"/>
    <property type="project" value="InterPro"/>
</dbReference>
<dbReference type="InterPro" id="IPR035906">
    <property type="entry name" value="MetI-like_sf"/>
</dbReference>
<evidence type="ECO:0000256" key="4">
    <source>
        <dbReference type="ARBA" id="ARBA00022475"/>
    </source>
</evidence>
<evidence type="ECO:0000256" key="7">
    <source>
        <dbReference type="ARBA" id="ARBA00023136"/>
    </source>
</evidence>
<dbReference type="Gene3D" id="1.10.3720.10">
    <property type="entry name" value="MetI-like"/>
    <property type="match status" value="1"/>
</dbReference>
<dbReference type="PROSITE" id="PS50928">
    <property type="entry name" value="ABC_TM1"/>
    <property type="match status" value="1"/>
</dbReference>
<dbReference type="NCBIfam" id="TIGR01726">
    <property type="entry name" value="HEQRo_perm_3TM"/>
    <property type="match status" value="1"/>
</dbReference>
<feature type="domain" description="ABC transmembrane type-1" evidence="9">
    <location>
        <begin position="290"/>
        <end position="481"/>
    </location>
</feature>
<proteinExistence type="inferred from homology"/>
<keyword evidence="3 8" id="KW-0813">Transport</keyword>
<keyword evidence="4" id="KW-1003">Cell membrane</keyword>
<feature type="transmembrane region" description="Helical" evidence="8">
    <location>
        <begin position="109"/>
        <end position="128"/>
    </location>
</feature>
<feature type="transmembrane region" description="Helical" evidence="8">
    <location>
        <begin position="191"/>
        <end position="209"/>
    </location>
</feature>
<feature type="transmembrane region" description="Helical" evidence="8">
    <location>
        <begin position="229"/>
        <end position="247"/>
    </location>
</feature>
<comment type="similarity">
    <text evidence="2">Belongs to the binding-protein-dependent transport system permease family. HisMQ subfamily.</text>
</comment>
<feature type="transmembrane region" description="Helical" evidence="8">
    <location>
        <begin position="325"/>
        <end position="350"/>
    </location>
</feature>
<keyword evidence="6 8" id="KW-1133">Transmembrane helix</keyword>
<feature type="transmembrane region" description="Helical" evidence="8">
    <location>
        <begin position="286"/>
        <end position="313"/>
    </location>
</feature>
<evidence type="ECO:0000313" key="11">
    <source>
        <dbReference type="Proteomes" id="UP000432089"/>
    </source>
</evidence>
<dbReference type="AlphaFoldDB" id="A0A7V7TXE1"/>
<comment type="subcellular location">
    <subcellularLocation>
        <location evidence="1">Cell inner membrane</location>
        <topology evidence="1">Multi-pass membrane protein</topology>
    </subcellularLocation>
    <subcellularLocation>
        <location evidence="8">Cell membrane</location>
        <topology evidence="8">Multi-pass membrane protein</topology>
    </subcellularLocation>
</comment>
<protein>
    <submittedName>
        <fullName evidence="10">Amino acid ABC transporter permease</fullName>
    </submittedName>
</protein>
<dbReference type="Proteomes" id="UP000432089">
    <property type="component" value="Unassembled WGS sequence"/>
</dbReference>
<name>A0A7V7TXE1_9HYPH</name>
<feature type="transmembrane region" description="Helical" evidence="8">
    <location>
        <begin position="158"/>
        <end position="179"/>
    </location>
</feature>
<organism evidence="10 11">
    <name type="scientific">Plantimonas leprariae</name>
    <dbReference type="NCBI Taxonomy" id="2615207"/>
    <lineage>
        <taxon>Bacteria</taxon>
        <taxon>Pseudomonadati</taxon>
        <taxon>Pseudomonadota</taxon>
        <taxon>Alphaproteobacteria</taxon>
        <taxon>Hyphomicrobiales</taxon>
        <taxon>Aurantimonadaceae</taxon>
        <taxon>Plantimonas</taxon>
    </lineage>
</organism>
<evidence type="ECO:0000256" key="2">
    <source>
        <dbReference type="ARBA" id="ARBA00010072"/>
    </source>
</evidence>
<feature type="transmembrane region" description="Helical" evidence="8">
    <location>
        <begin position="362"/>
        <end position="381"/>
    </location>
</feature>
<sequence>MEEQVAGYVADQPKLPLPPPASEVGFGARLRRSLFATPTDAILTVLAALLILYVGWNLAQWALVHAAFAGADRTACVPAGAEESGACWAFVRARFAQFMYGLYPVEERWRIDILALVLVALVAAIAVPRVPFKRLNAILLLAVYPVVALVLLTGGRFLFGGAAIALLFALAAVVTLVIASGQIGFRWSDPLIRAARLLVVFAFAALVASATTDFDQRLFLNQRFDTATLAAFLASLLAVALTIAAAFRNADLRAGAPSLAIPLAALLAALAFLTADLGLAPVRTNYWGGLSLTLVVALTGIAASFPLGILLALGRRSTMPAVRILCIIFIEFWRGIPLITVLIMAQFMLPLFLPSGVTINELLRALVGVSLFSAAYMAEVIRGGLQAIPKGQYEGADSLGLGYWQKMRMIVLPQALRLVIPGIVNTFIGLFKDTTLVSVIGLADFLGAVRRGFSDPTWITEQTAASGLVFAAFLYWVFCFSMSRYSIFMERRLDTGHKR</sequence>
<keyword evidence="5 8" id="KW-0812">Transmembrane</keyword>
<accession>A0A7V7TXE1</accession>
<dbReference type="Pfam" id="PF00528">
    <property type="entry name" value="BPD_transp_1"/>
    <property type="match status" value="1"/>
</dbReference>
<evidence type="ECO:0000256" key="8">
    <source>
        <dbReference type="RuleBase" id="RU363032"/>
    </source>
</evidence>
<evidence type="ECO:0000256" key="6">
    <source>
        <dbReference type="ARBA" id="ARBA00022989"/>
    </source>
</evidence>